<evidence type="ECO:0000313" key="4">
    <source>
        <dbReference type="EMBL" id="MBW8685932.1"/>
    </source>
</evidence>
<evidence type="ECO:0000313" key="5">
    <source>
        <dbReference type="Proteomes" id="UP000812961"/>
    </source>
</evidence>
<dbReference type="InterPro" id="IPR043202">
    <property type="entry name" value="Band-7_stomatin-like"/>
</dbReference>
<feature type="domain" description="Band 7" evidence="3">
    <location>
        <begin position="136"/>
        <end position="294"/>
    </location>
</feature>
<reference evidence="4 5" key="1">
    <citation type="submission" date="2021-08" db="EMBL/GenBank/DDBJ databases">
        <title>The genome sequence of Chitinophaga sp. B61.</title>
        <authorList>
            <person name="Zhang X."/>
        </authorList>
    </citation>
    <scope>NUCLEOTIDE SEQUENCE [LARGE SCALE GENOMIC DNA]</scope>
    <source>
        <strain evidence="4 5">B61</strain>
    </source>
</reference>
<protein>
    <submittedName>
        <fullName evidence="4">Slipin family protein</fullName>
    </submittedName>
</protein>
<dbReference type="SMART" id="SM00244">
    <property type="entry name" value="PHB"/>
    <property type="match status" value="1"/>
</dbReference>
<dbReference type="Pfam" id="PF01145">
    <property type="entry name" value="Band_7"/>
    <property type="match status" value="1"/>
</dbReference>
<comment type="subcellular location">
    <subcellularLocation>
        <location evidence="1">Membrane</location>
        <topology evidence="1">Single-pass membrane protein</topology>
    </subcellularLocation>
</comment>
<gene>
    <name evidence="4" type="ORF">K1Y79_16440</name>
</gene>
<name>A0ABS7GE42_9BACT</name>
<evidence type="ECO:0000256" key="1">
    <source>
        <dbReference type="ARBA" id="ARBA00004167"/>
    </source>
</evidence>
<organism evidence="4 5">
    <name type="scientific">Chitinophaga rhizophila</name>
    <dbReference type="NCBI Taxonomy" id="2866212"/>
    <lineage>
        <taxon>Bacteria</taxon>
        <taxon>Pseudomonadati</taxon>
        <taxon>Bacteroidota</taxon>
        <taxon>Chitinophagia</taxon>
        <taxon>Chitinophagales</taxon>
        <taxon>Chitinophagaceae</taxon>
        <taxon>Chitinophaga</taxon>
    </lineage>
</organism>
<dbReference type="Gene3D" id="3.30.479.30">
    <property type="entry name" value="Band 7 domain"/>
    <property type="match status" value="1"/>
</dbReference>
<dbReference type="InterPro" id="IPR001972">
    <property type="entry name" value="Stomatin_HflK_fam"/>
</dbReference>
<dbReference type="InterPro" id="IPR001107">
    <property type="entry name" value="Band_7"/>
</dbReference>
<evidence type="ECO:0000259" key="3">
    <source>
        <dbReference type="SMART" id="SM00244"/>
    </source>
</evidence>
<dbReference type="SUPFAM" id="SSF117892">
    <property type="entry name" value="Band 7/SPFH domain"/>
    <property type="match status" value="1"/>
</dbReference>
<dbReference type="PRINTS" id="PR00721">
    <property type="entry name" value="STOMATIN"/>
</dbReference>
<dbReference type="EMBL" id="JAICCF010000003">
    <property type="protein sequence ID" value="MBW8685932.1"/>
    <property type="molecule type" value="Genomic_DNA"/>
</dbReference>
<dbReference type="PANTHER" id="PTHR10264:SF83">
    <property type="entry name" value="BLL5629 PROTEIN"/>
    <property type="match status" value="1"/>
</dbReference>
<dbReference type="PANTHER" id="PTHR10264">
    <property type="entry name" value="BAND 7 PROTEIN-RELATED"/>
    <property type="match status" value="1"/>
</dbReference>
<dbReference type="InterPro" id="IPR036013">
    <property type="entry name" value="Band_7/SPFH_dom_sf"/>
</dbReference>
<comment type="similarity">
    <text evidence="2">Belongs to the band 7/mec-2 family.</text>
</comment>
<proteinExistence type="inferred from homology"/>
<evidence type="ECO:0000256" key="2">
    <source>
        <dbReference type="ARBA" id="ARBA00008164"/>
    </source>
</evidence>
<dbReference type="CDD" id="cd13438">
    <property type="entry name" value="SPFH_eoslipins_u2"/>
    <property type="match status" value="1"/>
</dbReference>
<accession>A0ABS7GE42</accession>
<comment type="caution">
    <text evidence="4">The sequence shown here is derived from an EMBL/GenBank/DDBJ whole genome shotgun (WGS) entry which is preliminary data.</text>
</comment>
<dbReference type="Proteomes" id="UP000812961">
    <property type="component" value="Unassembled WGS sequence"/>
</dbReference>
<keyword evidence="5" id="KW-1185">Reference proteome</keyword>
<sequence length="371" mass="42207">MLDVINVKQHEVGVVFENNLLHSVLTVGKYAYWKGAADRSYKVYDMSAPLVATIDITTFLQQEKLAGKLEMVNVLQHELAIVYENGLLKGAYGPGEYAFWKGPLKRKIVMADLSKYEITEPIERAILLKQELQAYVRVFNVESYEKGLLYVDGNFKAELAAGIHYFWKNPIALTVYKTDMRQSQMEINGQEILTKDKANIRINFTLRYSNADIYKLVENKEYEKQLYVLLQLALREQISTYTLDELLDKRDDISPMVMNLVKDKAARLGVELVDCGIRDIILPGDVKEIMNQVLIAEKKAQANTIMRREETASTRSLLNTARLMEENEMLFKLKEMEYVEKIADKISSISVSGGGDLVGQLKQIFVPAGKG</sequence>